<sequence length="194" mass="21881">MTDPPERTPSDGETFTPILQRARDGDDAARSRLFEVLYADLRARAADQVRRMGAAGEIQATELVNEAYLKLLRADRVRFEDRAHFLAVASRSMRQVLVDHVRSRRRIKRGGEAEREPLDAVVATFEARSGNLVDLDVALEDLARRDEVGARAVDLRFFAGLSSKDTAALLGLSERSFDRKWQLVKSWLASRLRS</sequence>
<keyword evidence="1" id="KW-0805">Transcription regulation</keyword>
<dbReference type="InterPro" id="IPR036388">
    <property type="entry name" value="WH-like_DNA-bd_sf"/>
</dbReference>
<keyword evidence="7" id="KW-1185">Reference proteome</keyword>
<dbReference type="InterPro" id="IPR053812">
    <property type="entry name" value="HTH_Sigma70_ECF-like"/>
</dbReference>
<dbReference type="NCBIfam" id="TIGR02937">
    <property type="entry name" value="sigma70-ECF"/>
    <property type="match status" value="1"/>
</dbReference>
<dbReference type="AlphaFoldDB" id="A0A518CVN3"/>
<gene>
    <name evidence="6" type="ORF">Pla163_03730</name>
</gene>
<dbReference type="PANTHER" id="PTHR43133">
    <property type="entry name" value="RNA POLYMERASE ECF-TYPE SIGMA FACTO"/>
    <property type="match status" value="1"/>
</dbReference>
<evidence type="ECO:0000256" key="1">
    <source>
        <dbReference type="ARBA" id="ARBA00023015"/>
    </source>
</evidence>
<evidence type="ECO:0000256" key="4">
    <source>
        <dbReference type="SAM" id="MobiDB-lite"/>
    </source>
</evidence>
<evidence type="ECO:0000256" key="3">
    <source>
        <dbReference type="ARBA" id="ARBA00023163"/>
    </source>
</evidence>
<evidence type="ECO:0000313" key="6">
    <source>
        <dbReference type="EMBL" id="QDU83275.1"/>
    </source>
</evidence>
<dbReference type="NCBIfam" id="TIGR02999">
    <property type="entry name" value="Sig-70_X6"/>
    <property type="match status" value="1"/>
</dbReference>
<dbReference type="GO" id="GO:0006352">
    <property type="term" value="P:DNA-templated transcription initiation"/>
    <property type="evidence" value="ECO:0007669"/>
    <property type="project" value="InterPro"/>
</dbReference>
<feature type="compositionally biased region" description="Basic and acidic residues" evidence="4">
    <location>
        <begin position="1"/>
        <end position="10"/>
    </location>
</feature>
<dbReference type="PANTHER" id="PTHR43133:SF39">
    <property type="entry name" value="SIMILAR TO RNA POLYMERASE SIGMA-E FACTOR"/>
    <property type="match status" value="1"/>
</dbReference>
<evidence type="ECO:0000256" key="2">
    <source>
        <dbReference type="ARBA" id="ARBA00023082"/>
    </source>
</evidence>
<dbReference type="Proteomes" id="UP000319342">
    <property type="component" value="Chromosome"/>
</dbReference>
<feature type="domain" description="RNA polymerase sigma-70 ECF-like HTH" evidence="5">
    <location>
        <begin position="14"/>
        <end position="193"/>
    </location>
</feature>
<dbReference type="InterPro" id="IPR013325">
    <property type="entry name" value="RNA_pol_sigma_r2"/>
</dbReference>
<dbReference type="Gene3D" id="1.10.10.10">
    <property type="entry name" value="Winged helix-like DNA-binding domain superfamily/Winged helix DNA-binding domain"/>
    <property type="match status" value="1"/>
</dbReference>
<protein>
    <submittedName>
        <fullName evidence="6">RNA polymerase sigma factor SigX</fullName>
    </submittedName>
</protein>
<organism evidence="6 7">
    <name type="scientific">Rohdeia mirabilis</name>
    <dbReference type="NCBI Taxonomy" id="2528008"/>
    <lineage>
        <taxon>Bacteria</taxon>
        <taxon>Pseudomonadati</taxon>
        <taxon>Planctomycetota</taxon>
        <taxon>Planctomycetia</taxon>
        <taxon>Planctomycetia incertae sedis</taxon>
        <taxon>Rohdeia</taxon>
    </lineage>
</organism>
<accession>A0A518CVN3</accession>
<dbReference type="GO" id="GO:0016987">
    <property type="term" value="F:sigma factor activity"/>
    <property type="evidence" value="ECO:0007669"/>
    <property type="project" value="UniProtKB-KW"/>
</dbReference>
<dbReference type="Gene3D" id="1.10.1740.10">
    <property type="match status" value="1"/>
</dbReference>
<evidence type="ECO:0000313" key="7">
    <source>
        <dbReference type="Proteomes" id="UP000319342"/>
    </source>
</evidence>
<keyword evidence="2" id="KW-0731">Sigma factor</keyword>
<evidence type="ECO:0000259" key="5">
    <source>
        <dbReference type="Pfam" id="PF07638"/>
    </source>
</evidence>
<reference evidence="6 7" key="1">
    <citation type="submission" date="2019-02" db="EMBL/GenBank/DDBJ databases">
        <title>Deep-cultivation of Planctomycetes and their phenomic and genomic characterization uncovers novel biology.</title>
        <authorList>
            <person name="Wiegand S."/>
            <person name="Jogler M."/>
            <person name="Boedeker C."/>
            <person name="Pinto D."/>
            <person name="Vollmers J."/>
            <person name="Rivas-Marin E."/>
            <person name="Kohn T."/>
            <person name="Peeters S.H."/>
            <person name="Heuer A."/>
            <person name="Rast P."/>
            <person name="Oberbeckmann S."/>
            <person name="Bunk B."/>
            <person name="Jeske O."/>
            <person name="Meyerdierks A."/>
            <person name="Storesund J.E."/>
            <person name="Kallscheuer N."/>
            <person name="Luecker S."/>
            <person name="Lage O.M."/>
            <person name="Pohl T."/>
            <person name="Merkel B.J."/>
            <person name="Hornburger P."/>
            <person name="Mueller R.-W."/>
            <person name="Bruemmer F."/>
            <person name="Labrenz M."/>
            <person name="Spormann A.M."/>
            <person name="Op den Camp H."/>
            <person name="Overmann J."/>
            <person name="Amann R."/>
            <person name="Jetten M.S.M."/>
            <person name="Mascher T."/>
            <person name="Medema M.H."/>
            <person name="Devos D.P."/>
            <person name="Kaster A.-K."/>
            <person name="Ovreas L."/>
            <person name="Rohde M."/>
            <person name="Galperin M.Y."/>
            <person name="Jogler C."/>
        </authorList>
    </citation>
    <scope>NUCLEOTIDE SEQUENCE [LARGE SCALE GENOMIC DNA]</scope>
    <source>
        <strain evidence="6 7">Pla163</strain>
    </source>
</reference>
<name>A0A518CVN3_9BACT</name>
<dbReference type="InterPro" id="IPR039425">
    <property type="entry name" value="RNA_pol_sigma-70-like"/>
</dbReference>
<dbReference type="RefSeq" id="WP_419186208.1">
    <property type="nucleotide sequence ID" value="NZ_CP036290.1"/>
</dbReference>
<feature type="region of interest" description="Disordered" evidence="4">
    <location>
        <begin position="1"/>
        <end position="22"/>
    </location>
</feature>
<proteinExistence type="predicted"/>
<dbReference type="InterPro" id="IPR014284">
    <property type="entry name" value="RNA_pol_sigma-70_dom"/>
</dbReference>
<dbReference type="Pfam" id="PF07638">
    <property type="entry name" value="Sigma70_ECF"/>
    <property type="match status" value="1"/>
</dbReference>
<dbReference type="EMBL" id="CP036290">
    <property type="protein sequence ID" value="QDU83275.1"/>
    <property type="molecule type" value="Genomic_DNA"/>
</dbReference>
<keyword evidence="3" id="KW-0804">Transcription</keyword>
<dbReference type="InterPro" id="IPR011517">
    <property type="entry name" value="RNA_pol_sigma70_ECF-like"/>
</dbReference>
<dbReference type="SUPFAM" id="SSF88946">
    <property type="entry name" value="Sigma2 domain of RNA polymerase sigma factors"/>
    <property type="match status" value="1"/>
</dbReference>